<evidence type="ECO:0000259" key="2">
    <source>
        <dbReference type="PROSITE" id="PS51208"/>
    </source>
</evidence>
<dbReference type="PANTHER" id="PTHR35037">
    <property type="entry name" value="C-TERMINAL REGION OF AIDA-LIKE PROTEIN"/>
    <property type="match status" value="1"/>
</dbReference>
<dbReference type="CDD" id="cd00253">
    <property type="entry name" value="PL_Passenger_AT"/>
    <property type="match status" value="1"/>
</dbReference>
<dbReference type="Gene3D" id="2.160.20.20">
    <property type="match status" value="2"/>
</dbReference>
<dbReference type="Gene3D" id="2.40.128.130">
    <property type="entry name" value="Autotransporter beta-domain"/>
    <property type="match status" value="1"/>
</dbReference>
<protein>
    <submittedName>
        <fullName evidence="3">AIDA-I autotransporter</fullName>
    </submittedName>
</protein>
<reference evidence="3 4" key="1">
    <citation type="submission" date="2018-06" db="EMBL/GenBank/DDBJ databases">
        <authorList>
            <consortium name="Pathogen Informatics"/>
            <person name="Doyle S."/>
        </authorList>
    </citation>
    <scope>NUCLEOTIDE SEQUENCE [LARGE SCALE GENOMIC DNA]</scope>
    <source>
        <strain evidence="3 4">NCTC13160</strain>
    </source>
</reference>
<feature type="chain" id="PRO_5016763703" evidence="1">
    <location>
        <begin position="36"/>
        <end position="1222"/>
    </location>
</feature>
<dbReference type="InterPro" id="IPR036709">
    <property type="entry name" value="Autotransporte_beta_dom_sf"/>
</dbReference>
<dbReference type="EMBL" id="UGSG01000001">
    <property type="protein sequence ID" value="SUA81361.1"/>
    <property type="molecule type" value="Genomic_DNA"/>
</dbReference>
<feature type="signal peptide" evidence="1">
    <location>
        <begin position="1"/>
        <end position="35"/>
    </location>
</feature>
<feature type="domain" description="Autotransporter" evidence="2">
    <location>
        <begin position="938"/>
        <end position="1222"/>
    </location>
</feature>
<evidence type="ECO:0000313" key="3">
    <source>
        <dbReference type="EMBL" id="SUA81361.1"/>
    </source>
</evidence>
<accession>A0A378YY32</accession>
<dbReference type="SUPFAM" id="SSF103515">
    <property type="entry name" value="Autotransporter"/>
    <property type="match status" value="1"/>
</dbReference>
<dbReference type="PROSITE" id="PS51208">
    <property type="entry name" value="AUTOTRANSPORTER"/>
    <property type="match status" value="1"/>
</dbReference>
<proteinExistence type="predicted"/>
<dbReference type="InterPro" id="IPR051551">
    <property type="entry name" value="Autotransporter_adhesion"/>
</dbReference>
<keyword evidence="1" id="KW-0732">Signal</keyword>
<dbReference type="InterPro" id="IPR043990">
    <property type="entry name" value="AC_1"/>
</dbReference>
<dbReference type="AlphaFoldDB" id="A0A378YY32"/>
<dbReference type="InterPro" id="IPR005546">
    <property type="entry name" value="Autotransporte_beta"/>
</dbReference>
<dbReference type="NCBIfam" id="TIGR01414">
    <property type="entry name" value="autotrans_barl"/>
    <property type="match status" value="1"/>
</dbReference>
<gene>
    <name evidence="3" type="primary">aidA-I</name>
    <name evidence="3" type="ORF">NCTC13160_04224</name>
</gene>
<organism evidence="3 4">
    <name type="scientific">Pandoraea pnomenusa</name>
    <dbReference type="NCBI Taxonomy" id="93220"/>
    <lineage>
        <taxon>Bacteria</taxon>
        <taxon>Pseudomonadati</taxon>
        <taxon>Pseudomonadota</taxon>
        <taxon>Betaproteobacteria</taxon>
        <taxon>Burkholderiales</taxon>
        <taxon>Burkholderiaceae</taxon>
        <taxon>Pandoraea</taxon>
    </lineage>
</organism>
<dbReference type="InterPro" id="IPR012332">
    <property type="entry name" value="Autotransporter_pectin_lyase_C"/>
</dbReference>
<dbReference type="SMART" id="SM00869">
    <property type="entry name" value="Autotransporter"/>
    <property type="match status" value="1"/>
</dbReference>
<evidence type="ECO:0000313" key="4">
    <source>
        <dbReference type="Proteomes" id="UP000254573"/>
    </source>
</evidence>
<dbReference type="InterPro" id="IPR006315">
    <property type="entry name" value="OM_autotransptr_brl_dom"/>
</dbReference>
<dbReference type="GO" id="GO:0019867">
    <property type="term" value="C:outer membrane"/>
    <property type="evidence" value="ECO:0007669"/>
    <property type="project" value="InterPro"/>
</dbReference>
<dbReference type="STRING" id="93220.A6P55_18000"/>
<dbReference type="SUPFAM" id="SSF51126">
    <property type="entry name" value="Pectin lyase-like"/>
    <property type="match status" value="1"/>
</dbReference>
<sequence length="1222" mass="121443">MSAKMKSAQVRAAGGKRQMVTAVVAAMLPSAQALAQCAPAPASVSLSSGSCTDTAFTARESAGAAPVVDVSGTGVYSGTSVSLTATGTGLGVHATGSGTVTLDGTVVDGSTIETQGASAHGLLADGGGRISGSYTSVYTNGAGANGVGAVDAGSEITLTDSAVNTSGDSAYGAYAANGGSVIFTRTNITTAGAGASAVFTDAGGAITLNSLNTFSYGDNTPGAAASGAGSHLGLNGTYINVLGNGSAGLFATAGGAIAMSGGAIASGDYYGGTVIANSPGMLARGTGSSIVATSGASSATYGANSPGIWADAGGKIDFSGYGVFTYQPDSPGAQSSSGGAITLTNTIVRTSGPSSAGLLVRDGATVLATGTEITTGYRVGGSAPPVLQFPDAQIGLQAHGVNVLGQGSQWLGQNNAVTTNGDGAVGVWSGQGGVARVTGGTITTHGADTSALGGADAVRATDSGSLVDLTGTRISTTNVKAVGLHASAGGSIAATGAAVATQGQSAFGAQAQDAGSVVTLDRTTITTAGKAANAIQAGNAGRVQLTGSSVATTGGAAHGLAAIDGGTLSATATSVAVSGNGSAAIYLAGGAPSAISISGGSLSATGGAIVLAQGGTGSVSLSGVTSIVPATVNGRQLLAMVTEGTSGAPSNLTLDIVDTPSVSGDIVVDPSTLTYRLGNSRWVGDLVLSGPGNTASASFSTSQWTGNLLADAGNTANVSLQNSLWTGLARNATNVVIDGASVWNVTGDSNAIGTVTNAGLIQFVARTGSYSTLTVGSYAGGAGSRIGFNTYLGADNSPTNLLVVNGGQASGTSTLLVNNAGGPGAQTTADGIRLVQVTGGGASATNAFTLGQRVAAGAYEYQLFRGGSTGANDWFLRSNLIEAPSTPSAPTTEVPLYRPEVALYVPVPALARQMGLATLGTLHERVGDEEDLRGTSQGRDYGNLGWARVFGARVSNRWTGDVDAKAAGNQTGVQAGVDLFRRTTDSGHRDHVGVYVAYTDYSATSVQGFALGTQDLAVGKLSMSGPSLGAYWTHFGPSGSYTDAVLQTSWYDIKARSNYGAEVSPHATGFAASLETGYPMRFGDEGQWQWEPQAQLIWQGVSVNQARDPYSSVDWDSGNAVTGRLGVRLQRTARDMRGTLWQPYARLNLWHAFAGSDQATFGTNAPITSRFGDTALEIGAGVTARVNANTSFYGQASYRVSLDDSRSRQSAVQGIVGVRFNW</sequence>
<dbReference type="InterPro" id="IPR011050">
    <property type="entry name" value="Pectin_lyase_fold/virulence"/>
</dbReference>
<evidence type="ECO:0000256" key="1">
    <source>
        <dbReference type="SAM" id="SignalP"/>
    </source>
</evidence>
<dbReference type="PANTHER" id="PTHR35037:SF3">
    <property type="entry name" value="C-TERMINAL REGION OF AIDA-LIKE PROTEIN"/>
    <property type="match status" value="1"/>
</dbReference>
<dbReference type="Pfam" id="PF18883">
    <property type="entry name" value="AC_1"/>
    <property type="match status" value="1"/>
</dbReference>
<name>A0A378YY32_9BURK</name>
<dbReference type="Pfam" id="PF03797">
    <property type="entry name" value="Autotransporter"/>
    <property type="match status" value="1"/>
</dbReference>
<dbReference type="Proteomes" id="UP000254573">
    <property type="component" value="Unassembled WGS sequence"/>
</dbReference>